<evidence type="ECO:0000313" key="2">
    <source>
        <dbReference type="Proteomes" id="UP000789595"/>
    </source>
</evidence>
<protein>
    <submittedName>
        <fullName evidence="1">Uncharacterized protein</fullName>
    </submittedName>
</protein>
<proteinExistence type="predicted"/>
<dbReference type="AlphaFoldDB" id="A0A8J2X7L6"/>
<gene>
    <name evidence="1" type="ORF">PECAL_6P18030</name>
</gene>
<sequence length="115" mass="11548">MSTFDIVCKASAGTGASAGAAASGATVETIGAKAAAVEHTTAARSWRAILTINLRGATGCAVGSDLISVVSRAMGGRRGAQLAQERCRIRSDERAAAEGQWLRCEGSAGLVAAAR</sequence>
<comment type="caution">
    <text evidence="1">The sequence shown here is derived from an EMBL/GenBank/DDBJ whole genome shotgun (WGS) entry which is preliminary data.</text>
</comment>
<dbReference type="Proteomes" id="UP000789595">
    <property type="component" value="Unassembled WGS sequence"/>
</dbReference>
<keyword evidence="2" id="KW-1185">Reference proteome</keyword>
<organism evidence="1 2">
    <name type="scientific">Pelagomonas calceolata</name>
    <dbReference type="NCBI Taxonomy" id="35677"/>
    <lineage>
        <taxon>Eukaryota</taxon>
        <taxon>Sar</taxon>
        <taxon>Stramenopiles</taxon>
        <taxon>Ochrophyta</taxon>
        <taxon>Pelagophyceae</taxon>
        <taxon>Pelagomonadales</taxon>
        <taxon>Pelagomonadaceae</taxon>
        <taxon>Pelagomonas</taxon>
    </lineage>
</organism>
<dbReference type="EMBL" id="CAKKNE010000006">
    <property type="protein sequence ID" value="CAH0380162.1"/>
    <property type="molecule type" value="Genomic_DNA"/>
</dbReference>
<reference evidence="1" key="1">
    <citation type="submission" date="2021-11" db="EMBL/GenBank/DDBJ databases">
        <authorList>
            <consortium name="Genoscope - CEA"/>
            <person name="William W."/>
        </authorList>
    </citation>
    <scope>NUCLEOTIDE SEQUENCE</scope>
</reference>
<name>A0A8J2X7L6_9STRA</name>
<accession>A0A8J2X7L6</accession>
<evidence type="ECO:0000313" key="1">
    <source>
        <dbReference type="EMBL" id="CAH0380162.1"/>
    </source>
</evidence>